<sequence>MIVASSFKPDAGAYCKQIVIHGTSTSSADWDFSVKAFMMRFRVQKSSQLKESALKLSNTTSQLLWIDEKDCSCDGTDISNREGNVDPAS</sequence>
<comment type="caution">
    <text evidence="1">The sequence shown here is derived from an EMBL/GenBank/DDBJ whole genome shotgun (WGS) entry which is preliminary data.</text>
</comment>
<proteinExistence type="predicted"/>
<gene>
    <name evidence="1" type="ORF">KY290_011708</name>
</gene>
<evidence type="ECO:0000313" key="1">
    <source>
        <dbReference type="EMBL" id="KAH0774571.1"/>
    </source>
</evidence>
<name>A0ABQ7W2Q0_SOLTU</name>
<dbReference type="Proteomes" id="UP000826656">
    <property type="component" value="Unassembled WGS sequence"/>
</dbReference>
<dbReference type="EMBL" id="JAIVGD010000005">
    <property type="protein sequence ID" value="KAH0774571.1"/>
    <property type="molecule type" value="Genomic_DNA"/>
</dbReference>
<protein>
    <submittedName>
        <fullName evidence="1">Uncharacterized protein</fullName>
    </submittedName>
</protein>
<evidence type="ECO:0000313" key="2">
    <source>
        <dbReference type="Proteomes" id="UP000826656"/>
    </source>
</evidence>
<organism evidence="1 2">
    <name type="scientific">Solanum tuberosum</name>
    <name type="common">Potato</name>
    <dbReference type="NCBI Taxonomy" id="4113"/>
    <lineage>
        <taxon>Eukaryota</taxon>
        <taxon>Viridiplantae</taxon>
        <taxon>Streptophyta</taxon>
        <taxon>Embryophyta</taxon>
        <taxon>Tracheophyta</taxon>
        <taxon>Spermatophyta</taxon>
        <taxon>Magnoliopsida</taxon>
        <taxon>eudicotyledons</taxon>
        <taxon>Gunneridae</taxon>
        <taxon>Pentapetalae</taxon>
        <taxon>asterids</taxon>
        <taxon>lamiids</taxon>
        <taxon>Solanales</taxon>
        <taxon>Solanaceae</taxon>
        <taxon>Solanoideae</taxon>
        <taxon>Solaneae</taxon>
        <taxon>Solanum</taxon>
    </lineage>
</organism>
<accession>A0ABQ7W2Q0</accession>
<keyword evidence="2" id="KW-1185">Reference proteome</keyword>
<reference evidence="1 2" key="1">
    <citation type="journal article" date="2021" name="bioRxiv">
        <title>Chromosome-scale and haplotype-resolved genome assembly of a tetraploid potato cultivar.</title>
        <authorList>
            <person name="Sun H."/>
            <person name="Jiao W.-B."/>
            <person name="Krause K."/>
            <person name="Campoy J.A."/>
            <person name="Goel M."/>
            <person name="Folz-Donahue K."/>
            <person name="Kukat C."/>
            <person name="Huettel B."/>
            <person name="Schneeberger K."/>
        </authorList>
    </citation>
    <scope>NUCLEOTIDE SEQUENCE [LARGE SCALE GENOMIC DNA]</scope>
    <source>
        <strain evidence="1">SolTubOtavaFocal</strain>
        <tissue evidence="1">Leaves</tissue>
    </source>
</reference>